<evidence type="ECO:0008006" key="7">
    <source>
        <dbReference type="Google" id="ProtNLM"/>
    </source>
</evidence>
<dbReference type="InterPro" id="IPR011009">
    <property type="entry name" value="Kinase-like_dom_sf"/>
</dbReference>
<dbReference type="OrthoDB" id="9801841at2"/>
<dbReference type="InterPro" id="IPR027417">
    <property type="entry name" value="P-loop_NTPase"/>
</dbReference>
<evidence type="ECO:0000256" key="2">
    <source>
        <dbReference type="SAM" id="MobiDB-lite"/>
    </source>
</evidence>
<dbReference type="InterPro" id="IPR003018">
    <property type="entry name" value="GAF"/>
</dbReference>
<dbReference type="SUPFAM" id="SSF56112">
    <property type="entry name" value="Protein kinase-like (PK-like)"/>
    <property type="match status" value="1"/>
</dbReference>
<protein>
    <recommendedName>
        <fullName evidence="7">Protein kinase</fullName>
    </recommendedName>
</protein>
<dbReference type="PROSITE" id="PS00109">
    <property type="entry name" value="PROTEIN_KINASE_TYR"/>
    <property type="match status" value="1"/>
</dbReference>
<dbReference type="Pfam" id="PF00069">
    <property type="entry name" value="Pkinase"/>
    <property type="match status" value="1"/>
</dbReference>
<dbReference type="Gene3D" id="3.30.450.40">
    <property type="match status" value="1"/>
</dbReference>
<dbReference type="RefSeq" id="WP_104981160.1">
    <property type="nucleotide sequence ID" value="NZ_CP012673.1"/>
</dbReference>
<dbReference type="InterPro" id="IPR002645">
    <property type="entry name" value="STAS_dom"/>
</dbReference>
<dbReference type="InterPro" id="IPR029016">
    <property type="entry name" value="GAF-like_dom_sf"/>
</dbReference>
<evidence type="ECO:0000313" key="6">
    <source>
        <dbReference type="Proteomes" id="UP000238348"/>
    </source>
</evidence>
<dbReference type="GO" id="GO:0004672">
    <property type="term" value="F:protein kinase activity"/>
    <property type="evidence" value="ECO:0007669"/>
    <property type="project" value="InterPro"/>
</dbReference>
<feature type="compositionally biased region" description="Low complexity" evidence="2">
    <location>
        <begin position="1269"/>
        <end position="1284"/>
    </location>
</feature>
<dbReference type="InterPro" id="IPR041664">
    <property type="entry name" value="AAA_16"/>
</dbReference>
<dbReference type="GO" id="GO:0005524">
    <property type="term" value="F:ATP binding"/>
    <property type="evidence" value="ECO:0007669"/>
    <property type="project" value="InterPro"/>
</dbReference>
<feature type="domain" description="Protein kinase" evidence="3">
    <location>
        <begin position="1"/>
        <end position="257"/>
    </location>
</feature>
<proteinExistence type="predicted"/>
<dbReference type="Proteomes" id="UP000238348">
    <property type="component" value="Chromosome"/>
</dbReference>
<organism evidence="5 6">
    <name type="scientific">Sorangium cellulosum</name>
    <name type="common">Polyangium cellulosum</name>
    <dbReference type="NCBI Taxonomy" id="56"/>
    <lineage>
        <taxon>Bacteria</taxon>
        <taxon>Pseudomonadati</taxon>
        <taxon>Myxococcota</taxon>
        <taxon>Polyangia</taxon>
        <taxon>Polyangiales</taxon>
        <taxon>Polyangiaceae</taxon>
        <taxon>Sorangium</taxon>
    </lineage>
</organism>
<dbReference type="Gene3D" id="3.30.750.24">
    <property type="entry name" value="STAS domain"/>
    <property type="match status" value="1"/>
</dbReference>
<evidence type="ECO:0000259" key="4">
    <source>
        <dbReference type="PROSITE" id="PS50801"/>
    </source>
</evidence>
<dbReference type="Gene3D" id="1.10.510.10">
    <property type="entry name" value="Transferase(Phosphotransferase) domain 1"/>
    <property type="match status" value="1"/>
</dbReference>
<dbReference type="SMART" id="SM00065">
    <property type="entry name" value="GAF"/>
    <property type="match status" value="1"/>
</dbReference>
<sequence>MQSTILHLGTGFTVHTASDTPFGAWVAVKEPTGDLVTEHQEAALDNEFEILRGLSVPGIRKAYGRGAIDGKPVLYLELFDGLTLRRFVAEHHPTLRERVRIAASVARALAGLHQAGVIHRDLSGSNVLVSPGTGEICIIDLGLGVRGAQLDGPLGEPAGTLEYMAPEQSGRMRRRLDHRADLYALGVLLYELFVGEPPFVSDDPLDLLHRHLAERPSPPARRDASVPAPISDLVMALLEKDPDARYQSAEGVVHDLTRCLEQLDAGAAIAPFPLRRADPALALSAPTRLYGRDEELSALRAAFERSAALAEVVLLAGYSGIGKTSLVAQLREEVTAAGGALVTGKCDQYARTTPYGAFVQAMESLAARVLGLPAQEYAHKQQAARAAVGDLGQALLALMPGLRPLLGDLPSAPVLSGQEAQNRFNHLFSGLLGALVSPERPLVLFLDDLQWIDAASLGLLKHLLGEDRRPGLLLLGAYRDNEVDPSHPLRAALADLERRGVSMWTVTLHDLEPAHVRALLADTFAPRAPGADVEQLAAQLHRRTQGNPFHLRCALRDLMSAGCIRFSAGEGGWTWEDAALERLAVSESVGELLARKIAELPARTREVLAVAACAGDHAPLPLLGAALACSAAQIEEALRPAQREGLVSAVAGEVHFAHDRIHQAGSALLGDDAQRAWHLRLGRLLLAEARRSGGDTARYDAADHLGRAVGLLDDPAERLDVARIELAAGQRALHAGAPEQARFFLASGAALLPADAWTALPELASALHRALLEAEFLTAHFERADAIFALLLEREASPVALADAYALHIMQRTMQGRYADALLAGRTILGALGFELPASVTAAELERDLGRLEARLEGRDLRALLDAPPVKDERIRKAAKVCGILCPTSFFVDPLYNGVLGLMAWNIVLDAGPCHGLSFPIATTTLIYYLLRNDYRTGEISARFGMDLAARLDDRLDQGNCAHIYALFTSHWSRPLADSLPVARQAFTSLIENGNLQMAGYTFFSTLGATYEGGARLADVQVEVDRALAFVQKTNNRHAADAFVVFARLAAALTRPDACAASFDGDGFSEREHLAQVGQNQMALAYYHIYKLVLCYLLDAQEDACRHAELSTQLAPFITGFLPVVTANTYASLAWLRRAESVDAAERPAWLERVAANQRQLDAWAANAPESFGHRHDLVEAERLRLSGEPWAALDRYDRAIRGAGASGQIHEAALACELAGRHLLALDKPRLAAPYLVEALHGYRRWGARAKVLELQATHAQLLRRRSTSVAPPSSAPGPTTAGNVTTEPLSPKLDVGSILKAARAVASEIVLDRLLDQLMRVLLENTGAERGLLLLPRAGELVVAASLRVGEGAPDLRFSAAVVSYVERAREPLVLDDAAADPRFAGTFGAASGPRSLLCAPLLDRGELVGLVYLENNLTTGAFTPDRLHVTSLLGAQAALSINNALLYATLERKVEERTAELRERNEELERSRVLLSQLADELSTPLIRLGDRVLMAPLIGGVDDARAGAIMDRVLSAISAEGAAHVILDVTGVSRMDASTAGHLVRLVRAAGLLGAEAILAGVPPRVAASLVSLGVDLSGVSTLRDVRAALERCYRPALRAGGGRE</sequence>
<dbReference type="SUPFAM" id="SSF52540">
    <property type="entry name" value="P-loop containing nucleoside triphosphate hydrolases"/>
    <property type="match status" value="1"/>
</dbReference>
<dbReference type="CDD" id="cd07041">
    <property type="entry name" value="STAS_RsbR_RsbS_like"/>
    <property type="match status" value="1"/>
</dbReference>
<dbReference type="EMBL" id="CP012673">
    <property type="protein sequence ID" value="AUX42328.1"/>
    <property type="molecule type" value="Genomic_DNA"/>
</dbReference>
<dbReference type="Pfam" id="PF13191">
    <property type="entry name" value="AAA_16"/>
    <property type="match status" value="1"/>
</dbReference>
<evidence type="ECO:0000313" key="5">
    <source>
        <dbReference type="EMBL" id="AUX42328.1"/>
    </source>
</evidence>
<dbReference type="PROSITE" id="PS50801">
    <property type="entry name" value="STAS"/>
    <property type="match status" value="1"/>
</dbReference>
<feature type="domain" description="STAS" evidence="4">
    <location>
        <begin position="1486"/>
        <end position="1597"/>
    </location>
</feature>
<accession>A0A2L0ESN2</accession>
<dbReference type="Gene3D" id="3.40.50.300">
    <property type="entry name" value="P-loop containing nucleotide triphosphate hydrolases"/>
    <property type="match status" value="1"/>
</dbReference>
<dbReference type="InterPro" id="IPR053159">
    <property type="entry name" value="Hybrid_Histidine_Kinase"/>
</dbReference>
<dbReference type="PROSITE" id="PS50011">
    <property type="entry name" value="PROTEIN_KINASE_DOM"/>
    <property type="match status" value="1"/>
</dbReference>
<feature type="region of interest" description="Disordered" evidence="2">
    <location>
        <begin position="1265"/>
        <end position="1290"/>
    </location>
</feature>
<dbReference type="PANTHER" id="PTHR43642:SF1">
    <property type="entry name" value="HYBRID SIGNAL TRANSDUCTION HISTIDINE KINASE G"/>
    <property type="match status" value="1"/>
</dbReference>
<dbReference type="Pfam" id="PF01740">
    <property type="entry name" value="STAS"/>
    <property type="match status" value="1"/>
</dbReference>
<dbReference type="InterPro" id="IPR036513">
    <property type="entry name" value="STAS_dom_sf"/>
</dbReference>
<keyword evidence="1" id="KW-0175">Coiled coil</keyword>
<dbReference type="CDD" id="cd14014">
    <property type="entry name" value="STKc_PknB_like"/>
    <property type="match status" value="1"/>
</dbReference>
<dbReference type="SUPFAM" id="SSF52091">
    <property type="entry name" value="SpoIIaa-like"/>
    <property type="match status" value="1"/>
</dbReference>
<dbReference type="SUPFAM" id="SSF55781">
    <property type="entry name" value="GAF domain-like"/>
    <property type="match status" value="1"/>
</dbReference>
<dbReference type="InterPro" id="IPR000719">
    <property type="entry name" value="Prot_kinase_dom"/>
</dbReference>
<dbReference type="Pfam" id="PF01590">
    <property type="entry name" value="GAF"/>
    <property type="match status" value="1"/>
</dbReference>
<reference evidence="5 6" key="1">
    <citation type="submission" date="2015-09" db="EMBL/GenBank/DDBJ databases">
        <title>Sorangium comparison.</title>
        <authorList>
            <person name="Zaburannyi N."/>
            <person name="Bunk B."/>
            <person name="Overmann J."/>
            <person name="Mueller R."/>
        </authorList>
    </citation>
    <scope>NUCLEOTIDE SEQUENCE [LARGE SCALE GENOMIC DNA]</scope>
    <source>
        <strain evidence="5 6">So ce26</strain>
    </source>
</reference>
<evidence type="ECO:0000259" key="3">
    <source>
        <dbReference type="PROSITE" id="PS50011"/>
    </source>
</evidence>
<dbReference type="InterPro" id="IPR008266">
    <property type="entry name" value="Tyr_kinase_AS"/>
</dbReference>
<gene>
    <name evidence="5" type="ORF">SOCE26_037580</name>
</gene>
<evidence type="ECO:0000256" key="1">
    <source>
        <dbReference type="SAM" id="Coils"/>
    </source>
</evidence>
<dbReference type="PANTHER" id="PTHR43642">
    <property type="entry name" value="HYBRID SIGNAL TRANSDUCTION HISTIDINE KINASE G"/>
    <property type="match status" value="1"/>
</dbReference>
<name>A0A2L0ESN2_SORCE</name>
<feature type="coiled-coil region" evidence="1">
    <location>
        <begin position="1450"/>
        <end position="1484"/>
    </location>
</feature>